<evidence type="ECO:0000313" key="3">
    <source>
        <dbReference type="Proteomes" id="UP000535078"/>
    </source>
</evidence>
<evidence type="ECO:0000256" key="1">
    <source>
        <dbReference type="SAM" id="Phobius"/>
    </source>
</evidence>
<sequence>MTDRDRKMVVVARLRAAPLVGWQFACAVLLGVLVARLEWGGDPLDALRYIVFAQPLLLLGIVAVLMVWVYVFGMWRRRGDYLRHDGVTLYRGASARWPLALVRGVVVARGNIGLESLRLVVDDDSEVTRELVKLYMLEDPPEVVRDGVMFAVARVGGVMRPVTVH</sequence>
<name>A0A7X5XUI6_9SPHN</name>
<reference evidence="2 3" key="1">
    <citation type="submission" date="2020-03" db="EMBL/GenBank/DDBJ databases">
        <title>Genomic Encyclopedia of Type Strains, Phase IV (KMG-IV): sequencing the most valuable type-strain genomes for metagenomic binning, comparative biology and taxonomic classification.</title>
        <authorList>
            <person name="Goeker M."/>
        </authorList>
    </citation>
    <scope>NUCLEOTIDE SEQUENCE [LARGE SCALE GENOMIC DNA]</scope>
    <source>
        <strain evidence="2 3">DSM 25229</strain>
    </source>
</reference>
<keyword evidence="1" id="KW-0472">Membrane</keyword>
<accession>A0A7X5XUI6</accession>
<feature type="transmembrane region" description="Helical" evidence="1">
    <location>
        <begin position="49"/>
        <end position="73"/>
    </location>
</feature>
<evidence type="ECO:0000313" key="2">
    <source>
        <dbReference type="EMBL" id="NJB91214.1"/>
    </source>
</evidence>
<keyword evidence="3" id="KW-1185">Reference proteome</keyword>
<protein>
    <recommendedName>
        <fullName evidence="4">PH domain-containing protein</fullName>
    </recommendedName>
</protein>
<organism evidence="2 3">
    <name type="scientific">Sphingopyxis italica</name>
    <dbReference type="NCBI Taxonomy" id="1129133"/>
    <lineage>
        <taxon>Bacteria</taxon>
        <taxon>Pseudomonadati</taxon>
        <taxon>Pseudomonadota</taxon>
        <taxon>Alphaproteobacteria</taxon>
        <taxon>Sphingomonadales</taxon>
        <taxon>Sphingomonadaceae</taxon>
        <taxon>Sphingopyxis</taxon>
    </lineage>
</organism>
<keyword evidence="1" id="KW-1133">Transmembrane helix</keyword>
<feature type="transmembrane region" description="Helical" evidence="1">
    <location>
        <begin position="20"/>
        <end position="37"/>
    </location>
</feature>
<evidence type="ECO:0008006" key="4">
    <source>
        <dbReference type="Google" id="ProtNLM"/>
    </source>
</evidence>
<gene>
    <name evidence="2" type="ORF">GGR90_003416</name>
</gene>
<comment type="caution">
    <text evidence="2">The sequence shown here is derived from an EMBL/GenBank/DDBJ whole genome shotgun (WGS) entry which is preliminary data.</text>
</comment>
<keyword evidence="1" id="KW-0812">Transmembrane</keyword>
<dbReference type="RefSeq" id="WP_167922542.1">
    <property type="nucleotide sequence ID" value="NZ_JAATIT010000004.1"/>
</dbReference>
<proteinExistence type="predicted"/>
<dbReference type="Proteomes" id="UP000535078">
    <property type="component" value="Unassembled WGS sequence"/>
</dbReference>
<dbReference type="AlphaFoldDB" id="A0A7X5XUI6"/>
<dbReference type="EMBL" id="JAATIT010000004">
    <property type="protein sequence ID" value="NJB91214.1"/>
    <property type="molecule type" value="Genomic_DNA"/>
</dbReference>